<keyword evidence="3" id="KW-1185">Reference proteome</keyword>
<dbReference type="OrthoDB" id="4369586at2759"/>
<feature type="region of interest" description="Disordered" evidence="1">
    <location>
        <begin position="1"/>
        <end position="28"/>
    </location>
</feature>
<name>A0A9Q3HPQ0_9BASI</name>
<dbReference type="AlphaFoldDB" id="A0A9Q3HPQ0"/>
<proteinExistence type="predicted"/>
<sequence>MGKLTQEASPRDNSRAPELKNPSIQAPDSFDITQAQKLRGFIHFCQLIFHNDPEDPFPDRNKALYSTPFLTGRDGKWIEPYLSNISNEDPSYLSHSWKFFENQLFTLFGDPNKVRKAEKELDNFRMKKSAHVTL</sequence>
<evidence type="ECO:0008006" key="4">
    <source>
        <dbReference type="Google" id="ProtNLM"/>
    </source>
</evidence>
<evidence type="ECO:0000313" key="2">
    <source>
        <dbReference type="EMBL" id="MBW0509335.1"/>
    </source>
</evidence>
<comment type="caution">
    <text evidence="2">The sequence shown here is derived from an EMBL/GenBank/DDBJ whole genome shotgun (WGS) entry which is preliminary data.</text>
</comment>
<gene>
    <name evidence="2" type="ORF">O181_049050</name>
</gene>
<protein>
    <recommendedName>
        <fullName evidence="4">Retrotransposon gag domain-containing protein</fullName>
    </recommendedName>
</protein>
<accession>A0A9Q3HPQ0</accession>
<dbReference type="EMBL" id="AVOT02020885">
    <property type="protein sequence ID" value="MBW0509335.1"/>
    <property type="molecule type" value="Genomic_DNA"/>
</dbReference>
<dbReference type="Proteomes" id="UP000765509">
    <property type="component" value="Unassembled WGS sequence"/>
</dbReference>
<evidence type="ECO:0000313" key="3">
    <source>
        <dbReference type="Proteomes" id="UP000765509"/>
    </source>
</evidence>
<reference evidence="2" key="1">
    <citation type="submission" date="2021-03" db="EMBL/GenBank/DDBJ databases">
        <title>Draft genome sequence of rust myrtle Austropuccinia psidii MF-1, a brazilian biotype.</title>
        <authorList>
            <person name="Quecine M.C."/>
            <person name="Pachon D.M.R."/>
            <person name="Bonatelli M.L."/>
            <person name="Correr F.H."/>
            <person name="Franceschini L.M."/>
            <person name="Leite T.F."/>
            <person name="Margarido G.R.A."/>
            <person name="Almeida C.A."/>
            <person name="Ferrarezi J.A."/>
            <person name="Labate C.A."/>
        </authorList>
    </citation>
    <scope>NUCLEOTIDE SEQUENCE</scope>
    <source>
        <strain evidence="2">MF-1</strain>
    </source>
</reference>
<feature type="compositionally biased region" description="Basic and acidic residues" evidence="1">
    <location>
        <begin position="9"/>
        <end position="18"/>
    </location>
</feature>
<organism evidence="2 3">
    <name type="scientific">Austropuccinia psidii MF-1</name>
    <dbReference type="NCBI Taxonomy" id="1389203"/>
    <lineage>
        <taxon>Eukaryota</taxon>
        <taxon>Fungi</taxon>
        <taxon>Dikarya</taxon>
        <taxon>Basidiomycota</taxon>
        <taxon>Pucciniomycotina</taxon>
        <taxon>Pucciniomycetes</taxon>
        <taxon>Pucciniales</taxon>
        <taxon>Sphaerophragmiaceae</taxon>
        <taxon>Austropuccinia</taxon>
    </lineage>
</organism>
<evidence type="ECO:0000256" key="1">
    <source>
        <dbReference type="SAM" id="MobiDB-lite"/>
    </source>
</evidence>